<feature type="transmembrane region" description="Helical" evidence="9">
    <location>
        <begin position="21"/>
        <end position="49"/>
    </location>
</feature>
<dbReference type="SUPFAM" id="SSF103473">
    <property type="entry name" value="MFS general substrate transporter"/>
    <property type="match status" value="1"/>
</dbReference>
<organism evidence="11 12">
    <name type="scientific">Acinetobacter guerrae</name>
    <dbReference type="NCBI Taxonomy" id="1843371"/>
    <lineage>
        <taxon>Bacteria</taxon>
        <taxon>Pseudomonadati</taxon>
        <taxon>Pseudomonadota</taxon>
        <taxon>Gammaproteobacteria</taxon>
        <taxon>Moraxellales</taxon>
        <taxon>Moraxellaceae</taxon>
        <taxon>Acinetobacter</taxon>
    </lineage>
</organism>
<keyword evidence="4" id="KW-1003">Cell membrane</keyword>
<evidence type="ECO:0000256" key="5">
    <source>
        <dbReference type="ARBA" id="ARBA00022519"/>
    </source>
</evidence>
<evidence type="ECO:0000256" key="6">
    <source>
        <dbReference type="ARBA" id="ARBA00022692"/>
    </source>
</evidence>
<evidence type="ECO:0000256" key="3">
    <source>
        <dbReference type="ARBA" id="ARBA00022448"/>
    </source>
</evidence>
<keyword evidence="6 9" id="KW-0812">Transmembrane</keyword>
<feature type="transmembrane region" description="Helical" evidence="9">
    <location>
        <begin position="61"/>
        <end position="82"/>
    </location>
</feature>
<dbReference type="RefSeq" id="WP_120370406.1">
    <property type="nucleotide sequence ID" value="NZ_BKYM01000021.1"/>
</dbReference>
<dbReference type="GO" id="GO:0046943">
    <property type="term" value="F:carboxylic acid transmembrane transporter activity"/>
    <property type="evidence" value="ECO:0007669"/>
    <property type="project" value="TreeGrafter"/>
</dbReference>
<dbReference type="InterPro" id="IPR036259">
    <property type="entry name" value="MFS_trans_sf"/>
</dbReference>
<dbReference type="AlphaFoldDB" id="A0A3A8EXK5"/>
<evidence type="ECO:0000256" key="7">
    <source>
        <dbReference type="ARBA" id="ARBA00022989"/>
    </source>
</evidence>
<feature type="transmembrane region" description="Helical" evidence="9">
    <location>
        <begin position="259"/>
        <end position="279"/>
    </location>
</feature>
<feature type="transmembrane region" description="Helical" evidence="9">
    <location>
        <begin position="350"/>
        <end position="374"/>
    </location>
</feature>
<evidence type="ECO:0000256" key="2">
    <source>
        <dbReference type="ARBA" id="ARBA00006508"/>
    </source>
</evidence>
<dbReference type="CDD" id="cd17365">
    <property type="entry name" value="MFS_PcaK_like"/>
    <property type="match status" value="1"/>
</dbReference>
<name>A0A3A8EXK5_9GAMM</name>
<comment type="caution">
    <text evidence="11">The sequence shown here is derived from an EMBL/GenBank/DDBJ whole genome shotgun (WGS) entry which is preliminary data.</text>
</comment>
<dbReference type="Gene3D" id="1.20.1250.20">
    <property type="entry name" value="MFS general substrate transporter like domains"/>
    <property type="match status" value="1"/>
</dbReference>
<dbReference type="NCBIfam" id="TIGR00895">
    <property type="entry name" value="2A0115"/>
    <property type="match status" value="1"/>
</dbReference>
<dbReference type="InterPro" id="IPR004746">
    <property type="entry name" value="MFS_AAHS"/>
</dbReference>
<evidence type="ECO:0000313" key="11">
    <source>
        <dbReference type="EMBL" id="RKG33193.1"/>
    </source>
</evidence>
<dbReference type="PANTHER" id="PTHR23508">
    <property type="entry name" value="CARBOXYLIC ACID TRANSPORTER PROTEIN HOMOLOG"/>
    <property type="match status" value="1"/>
</dbReference>
<comment type="similarity">
    <text evidence="2">Belongs to the major facilitator superfamily. Aromatic acid:H(+) symporter (AAHS) (TC 2.A.1.15) family.</text>
</comment>
<evidence type="ECO:0000256" key="8">
    <source>
        <dbReference type="ARBA" id="ARBA00023136"/>
    </source>
</evidence>
<dbReference type="InterPro" id="IPR020846">
    <property type="entry name" value="MFS_dom"/>
</dbReference>
<keyword evidence="7 9" id="KW-1133">Transmembrane helix</keyword>
<gene>
    <name evidence="11" type="ORF">D7V21_10225</name>
</gene>
<feature type="transmembrane region" description="Helical" evidence="9">
    <location>
        <begin position="152"/>
        <end position="176"/>
    </location>
</feature>
<feature type="transmembrane region" description="Helical" evidence="9">
    <location>
        <begin position="414"/>
        <end position="435"/>
    </location>
</feature>
<proteinExistence type="inferred from homology"/>
<dbReference type="Pfam" id="PF07690">
    <property type="entry name" value="MFS_1"/>
    <property type="match status" value="1"/>
</dbReference>
<reference evidence="11 12" key="1">
    <citation type="submission" date="2018-09" db="EMBL/GenBank/DDBJ databases">
        <title>The draft genome of Acinetobacter spp. strains.</title>
        <authorList>
            <person name="Qin J."/>
            <person name="Feng Y."/>
            <person name="Zong Z."/>
        </authorList>
    </citation>
    <scope>NUCLEOTIDE SEQUENCE [LARGE SCALE GENOMIC DNA]</scope>
    <source>
        <strain evidence="11 12">WCHAc060096</strain>
    </source>
</reference>
<dbReference type="InterPro" id="IPR011701">
    <property type="entry name" value="MFS"/>
</dbReference>
<feature type="transmembrane region" description="Helical" evidence="9">
    <location>
        <begin position="119"/>
        <end position="140"/>
    </location>
</feature>
<keyword evidence="3" id="KW-0813">Transport</keyword>
<comment type="subcellular location">
    <subcellularLocation>
        <location evidence="1">Cell inner membrane</location>
        <topology evidence="1">Multi-pass membrane protein</topology>
    </subcellularLocation>
</comment>
<dbReference type="PROSITE" id="PS50850">
    <property type="entry name" value="MFS"/>
    <property type="match status" value="1"/>
</dbReference>
<feature type="transmembrane region" description="Helical" evidence="9">
    <location>
        <begin position="326"/>
        <end position="344"/>
    </location>
</feature>
<feature type="transmembrane region" description="Helical" evidence="9">
    <location>
        <begin position="299"/>
        <end position="319"/>
    </location>
</feature>
<dbReference type="PROSITE" id="PS00217">
    <property type="entry name" value="SUGAR_TRANSPORT_2"/>
    <property type="match status" value="1"/>
</dbReference>
<accession>A0A3A8EXK5</accession>
<evidence type="ECO:0000256" key="1">
    <source>
        <dbReference type="ARBA" id="ARBA00004429"/>
    </source>
</evidence>
<evidence type="ECO:0000313" key="12">
    <source>
        <dbReference type="Proteomes" id="UP000269001"/>
    </source>
</evidence>
<evidence type="ECO:0000256" key="4">
    <source>
        <dbReference type="ARBA" id="ARBA00022475"/>
    </source>
</evidence>
<keyword evidence="12" id="KW-1185">Reference proteome</keyword>
<sequence>MSQEINVNQMIDESKLTPFHWRVIVLSTLIIIFDGYDLVIYGVALPLLMKEWAIDPVTAGFIGSVALFGMMFGALIFGTMADKLEHLNISRKKVIAVCIILFSLCTVLCGLSKTTTQFAIFRFLAGVGIGGVMPNVIALVSEYAPKKFKSFFVTLMFSGYAIGGMAAAALGSVLVPVYGWKIMFMIAGIPLIILLPLMKLLPESIDYLVRKKKDETVRYILSRLVPSYQNQPDDVFVLNASNQTQAQAPIKMIFTEQRAFSTVMFWCSIFMTLIMVYALGNWLPKLMIEAGYNLSKSLIFLFSLNVGGMIGSILGGYLGDRYNVKYVTMALLLLGAVSLSLLSFQFDSVVLYFLIACAGAASIGTQIMLLAYMARFYAPNIRSTGIGWGLGMGRVGAILGPILTGWLLSLHLPHFYNFLALSIPAVIGIVTVFLINDRRAYHADQQEIVAADPQEKSKISEPAVQ</sequence>
<dbReference type="Proteomes" id="UP000269001">
    <property type="component" value="Unassembled WGS sequence"/>
</dbReference>
<keyword evidence="5" id="KW-0997">Cell inner membrane</keyword>
<dbReference type="GO" id="GO:0005886">
    <property type="term" value="C:plasma membrane"/>
    <property type="evidence" value="ECO:0007669"/>
    <property type="project" value="UniProtKB-SubCell"/>
</dbReference>
<feature type="domain" description="Major facilitator superfamily (MFS) profile" evidence="10">
    <location>
        <begin position="23"/>
        <end position="440"/>
    </location>
</feature>
<dbReference type="PANTHER" id="PTHR23508:SF10">
    <property type="entry name" value="CARBOXYLIC ACID TRANSPORTER PROTEIN HOMOLOG"/>
    <property type="match status" value="1"/>
</dbReference>
<evidence type="ECO:0000259" key="10">
    <source>
        <dbReference type="PROSITE" id="PS50850"/>
    </source>
</evidence>
<feature type="transmembrane region" description="Helical" evidence="9">
    <location>
        <begin position="94"/>
        <end position="113"/>
    </location>
</feature>
<keyword evidence="8 9" id="KW-0472">Membrane</keyword>
<protein>
    <submittedName>
        <fullName evidence="11">MFS transporter</fullName>
    </submittedName>
</protein>
<evidence type="ECO:0000256" key="9">
    <source>
        <dbReference type="SAM" id="Phobius"/>
    </source>
</evidence>
<dbReference type="InterPro" id="IPR005829">
    <property type="entry name" value="Sugar_transporter_CS"/>
</dbReference>
<dbReference type="EMBL" id="RAXU01000011">
    <property type="protein sequence ID" value="RKG33193.1"/>
    <property type="molecule type" value="Genomic_DNA"/>
</dbReference>
<feature type="transmembrane region" description="Helical" evidence="9">
    <location>
        <begin position="386"/>
        <end position="408"/>
    </location>
</feature>